<feature type="compositionally biased region" description="Polar residues" evidence="1">
    <location>
        <begin position="12"/>
        <end position="23"/>
    </location>
</feature>
<keyword evidence="3" id="KW-1185">Reference proteome</keyword>
<feature type="region of interest" description="Disordered" evidence="1">
    <location>
        <begin position="1"/>
        <end position="23"/>
    </location>
</feature>
<evidence type="ECO:0000256" key="1">
    <source>
        <dbReference type="SAM" id="MobiDB-lite"/>
    </source>
</evidence>
<protein>
    <submittedName>
        <fullName evidence="2">Uncharacterized protein</fullName>
    </submittedName>
</protein>
<feature type="non-terminal residue" evidence="2">
    <location>
        <position position="1"/>
    </location>
</feature>
<organism evidence="2 3">
    <name type="scientific">Trifolium medium</name>
    <dbReference type="NCBI Taxonomy" id="97028"/>
    <lineage>
        <taxon>Eukaryota</taxon>
        <taxon>Viridiplantae</taxon>
        <taxon>Streptophyta</taxon>
        <taxon>Embryophyta</taxon>
        <taxon>Tracheophyta</taxon>
        <taxon>Spermatophyta</taxon>
        <taxon>Magnoliopsida</taxon>
        <taxon>eudicotyledons</taxon>
        <taxon>Gunneridae</taxon>
        <taxon>Pentapetalae</taxon>
        <taxon>rosids</taxon>
        <taxon>fabids</taxon>
        <taxon>Fabales</taxon>
        <taxon>Fabaceae</taxon>
        <taxon>Papilionoideae</taxon>
        <taxon>50 kb inversion clade</taxon>
        <taxon>NPAAA clade</taxon>
        <taxon>Hologalegina</taxon>
        <taxon>IRL clade</taxon>
        <taxon>Trifolieae</taxon>
        <taxon>Trifolium</taxon>
    </lineage>
</organism>
<evidence type="ECO:0000313" key="2">
    <source>
        <dbReference type="EMBL" id="MCI65410.1"/>
    </source>
</evidence>
<dbReference type="EMBL" id="LXQA010675360">
    <property type="protein sequence ID" value="MCI65410.1"/>
    <property type="molecule type" value="Genomic_DNA"/>
</dbReference>
<dbReference type="AlphaFoldDB" id="A0A392TYT6"/>
<dbReference type="Proteomes" id="UP000265520">
    <property type="component" value="Unassembled WGS sequence"/>
</dbReference>
<comment type="caution">
    <text evidence="2">The sequence shown here is derived from an EMBL/GenBank/DDBJ whole genome shotgun (WGS) entry which is preliminary data.</text>
</comment>
<name>A0A392TYT6_9FABA</name>
<proteinExistence type="predicted"/>
<evidence type="ECO:0000313" key="3">
    <source>
        <dbReference type="Proteomes" id="UP000265520"/>
    </source>
</evidence>
<sequence length="23" mass="2179">GTETEAAAGRGSSDSLTVAIASQ</sequence>
<reference evidence="2 3" key="1">
    <citation type="journal article" date="2018" name="Front. Plant Sci.">
        <title>Red Clover (Trifolium pratense) and Zigzag Clover (T. medium) - A Picture of Genomic Similarities and Differences.</title>
        <authorList>
            <person name="Dluhosova J."/>
            <person name="Istvanek J."/>
            <person name="Nedelnik J."/>
            <person name="Repkova J."/>
        </authorList>
    </citation>
    <scope>NUCLEOTIDE SEQUENCE [LARGE SCALE GENOMIC DNA]</scope>
    <source>
        <strain evidence="3">cv. 10/8</strain>
        <tissue evidence="2">Leaf</tissue>
    </source>
</reference>
<accession>A0A392TYT6</accession>